<keyword evidence="5" id="KW-1185">Reference proteome</keyword>
<keyword evidence="2" id="KW-0175">Coiled coil</keyword>
<organism evidence="4 5">
    <name type="scientific">Chryseobacterium aquifrigidense</name>
    <dbReference type="NCBI Taxonomy" id="558021"/>
    <lineage>
        <taxon>Bacteria</taxon>
        <taxon>Pseudomonadati</taxon>
        <taxon>Bacteroidota</taxon>
        <taxon>Flavobacteriia</taxon>
        <taxon>Flavobacteriales</taxon>
        <taxon>Weeksellaceae</taxon>
        <taxon>Chryseobacterium group</taxon>
        <taxon>Chryseobacterium</taxon>
    </lineage>
</organism>
<dbReference type="Pfam" id="PF01381">
    <property type="entry name" value="HTH_3"/>
    <property type="match status" value="1"/>
</dbReference>
<name>A0A543EJH4_9FLAO</name>
<evidence type="ECO:0000256" key="2">
    <source>
        <dbReference type="SAM" id="Coils"/>
    </source>
</evidence>
<evidence type="ECO:0000259" key="3">
    <source>
        <dbReference type="PROSITE" id="PS50943"/>
    </source>
</evidence>
<protein>
    <submittedName>
        <fullName evidence="4">DNA-binding XRE family transcriptional regulator</fullName>
    </submittedName>
</protein>
<dbReference type="InterPro" id="IPR001387">
    <property type="entry name" value="Cro/C1-type_HTH"/>
</dbReference>
<feature type="domain" description="HTH cro/C1-type" evidence="3">
    <location>
        <begin position="17"/>
        <end position="71"/>
    </location>
</feature>
<dbReference type="GO" id="GO:0005829">
    <property type="term" value="C:cytosol"/>
    <property type="evidence" value="ECO:0007669"/>
    <property type="project" value="TreeGrafter"/>
</dbReference>
<sequence length="102" mass="12308">MYKWEVENLKFQIGKFIQVYRLRKELSQFQVGLELNISKDHIGRIERGLTNPTIENLVKLANFLEIDILILFKKLDDSELKRVELEIEHLQKKFKNQNRRKP</sequence>
<dbReference type="EMBL" id="VFPD01000001">
    <property type="protein sequence ID" value="TQM21744.1"/>
    <property type="molecule type" value="Genomic_DNA"/>
</dbReference>
<dbReference type="SMART" id="SM00530">
    <property type="entry name" value="HTH_XRE"/>
    <property type="match status" value="1"/>
</dbReference>
<gene>
    <name evidence="4" type="ORF">FB551_1438</name>
</gene>
<dbReference type="SUPFAM" id="SSF47413">
    <property type="entry name" value="lambda repressor-like DNA-binding domains"/>
    <property type="match status" value="1"/>
</dbReference>
<dbReference type="GO" id="GO:0003700">
    <property type="term" value="F:DNA-binding transcription factor activity"/>
    <property type="evidence" value="ECO:0007669"/>
    <property type="project" value="TreeGrafter"/>
</dbReference>
<dbReference type="InterPro" id="IPR050807">
    <property type="entry name" value="TransReg_Diox_bact_type"/>
</dbReference>
<dbReference type="PROSITE" id="PS50943">
    <property type="entry name" value="HTH_CROC1"/>
    <property type="match status" value="1"/>
</dbReference>
<evidence type="ECO:0000313" key="5">
    <source>
        <dbReference type="Proteomes" id="UP000316437"/>
    </source>
</evidence>
<dbReference type="GO" id="GO:0003677">
    <property type="term" value="F:DNA binding"/>
    <property type="evidence" value="ECO:0007669"/>
    <property type="project" value="UniProtKB-KW"/>
</dbReference>
<dbReference type="Gene3D" id="1.10.260.40">
    <property type="entry name" value="lambda repressor-like DNA-binding domains"/>
    <property type="match status" value="1"/>
</dbReference>
<dbReference type="InterPro" id="IPR010982">
    <property type="entry name" value="Lambda_DNA-bd_dom_sf"/>
</dbReference>
<reference evidence="4 5" key="1">
    <citation type="submission" date="2019-06" db="EMBL/GenBank/DDBJ databases">
        <title>Sorghum-associated microbial communities from plants grown in Nebraska, USA.</title>
        <authorList>
            <person name="Schachtman D."/>
        </authorList>
    </citation>
    <scope>NUCLEOTIDE SEQUENCE [LARGE SCALE GENOMIC DNA]</scope>
    <source>
        <strain evidence="4 5">110</strain>
    </source>
</reference>
<comment type="caution">
    <text evidence="4">The sequence shown here is derived from an EMBL/GenBank/DDBJ whole genome shotgun (WGS) entry which is preliminary data.</text>
</comment>
<dbReference type="CDD" id="cd00093">
    <property type="entry name" value="HTH_XRE"/>
    <property type="match status" value="1"/>
</dbReference>
<dbReference type="AlphaFoldDB" id="A0A543EJH4"/>
<dbReference type="PANTHER" id="PTHR46797:SF1">
    <property type="entry name" value="METHYLPHOSPHONATE SYNTHASE"/>
    <property type="match status" value="1"/>
</dbReference>
<feature type="coiled-coil region" evidence="2">
    <location>
        <begin position="73"/>
        <end position="100"/>
    </location>
</feature>
<dbReference type="RefSeq" id="WP_142016337.1">
    <property type="nucleotide sequence ID" value="NZ_VFPD01000001.1"/>
</dbReference>
<dbReference type="PANTHER" id="PTHR46797">
    <property type="entry name" value="HTH-TYPE TRANSCRIPTIONAL REGULATOR"/>
    <property type="match status" value="1"/>
</dbReference>
<evidence type="ECO:0000313" key="4">
    <source>
        <dbReference type="EMBL" id="TQM21744.1"/>
    </source>
</evidence>
<dbReference type="Proteomes" id="UP000316437">
    <property type="component" value="Unassembled WGS sequence"/>
</dbReference>
<evidence type="ECO:0000256" key="1">
    <source>
        <dbReference type="ARBA" id="ARBA00023125"/>
    </source>
</evidence>
<proteinExistence type="predicted"/>
<keyword evidence="1 4" id="KW-0238">DNA-binding</keyword>
<accession>A0A543EJH4</accession>